<accession>A0A7C9DK08</accession>
<proteinExistence type="predicted"/>
<reference evidence="1" key="1">
    <citation type="journal article" date="2013" name="J. Plant Res.">
        <title>Effect of fungi and light on seed germination of three Opuntia species from semiarid lands of central Mexico.</title>
        <authorList>
            <person name="Delgado-Sanchez P."/>
            <person name="Jimenez-Bremont J.F."/>
            <person name="Guerrero-Gonzalez Mde L."/>
            <person name="Flores J."/>
        </authorList>
    </citation>
    <scope>NUCLEOTIDE SEQUENCE</scope>
    <source>
        <tissue evidence="1">Cladode</tissue>
    </source>
</reference>
<organism evidence="1">
    <name type="scientific">Opuntia streptacantha</name>
    <name type="common">Prickly pear cactus</name>
    <name type="synonym">Opuntia cardona</name>
    <dbReference type="NCBI Taxonomy" id="393608"/>
    <lineage>
        <taxon>Eukaryota</taxon>
        <taxon>Viridiplantae</taxon>
        <taxon>Streptophyta</taxon>
        <taxon>Embryophyta</taxon>
        <taxon>Tracheophyta</taxon>
        <taxon>Spermatophyta</taxon>
        <taxon>Magnoliopsida</taxon>
        <taxon>eudicotyledons</taxon>
        <taxon>Gunneridae</taxon>
        <taxon>Pentapetalae</taxon>
        <taxon>Caryophyllales</taxon>
        <taxon>Cactineae</taxon>
        <taxon>Cactaceae</taxon>
        <taxon>Opuntioideae</taxon>
        <taxon>Opuntia</taxon>
    </lineage>
</organism>
<dbReference type="AlphaFoldDB" id="A0A7C9DK08"/>
<reference evidence="1" key="2">
    <citation type="submission" date="2020-07" db="EMBL/GenBank/DDBJ databases">
        <authorList>
            <person name="Vera ALvarez R."/>
            <person name="Arias-Moreno D.M."/>
            <person name="Jimenez-Jacinto V."/>
            <person name="Jimenez-Bremont J.F."/>
            <person name="Swaminathan K."/>
            <person name="Moose S.P."/>
            <person name="Guerrero-Gonzalez M.L."/>
            <person name="Marino-Ramirez L."/>
            <person name="Landsman D."/>
            <person name="Rodriguez-Kessler M."/>
            <person name="Delgado-Sanchez P."/>
        </authorList>
    </citation>
    <scope>NUCLEOTIDE SEQUENCE</scope>
    <source>
        <tissue evidence="1">Cladode</tissue>
    </source>
</reference>
<name>A0A7C9DK08_OPUST</name>
<protein>
    <submittedName>
        <fullName evidence="1">Uncharacterized protein</fullName>
    </submittedName>
</protein>
<evidence type="ECO:0000313" key="1">
    <source>
        <dbReference type="EMBL" id="MBA4643647.1"/>
    </source>
</evidence>
<dbReference type="EMBL" id="GISG01134564">
    <property type="protein sequence ID" value="MBA4643647.1"/>
    <property type="molecule type" value="Transcribed_RNA"/>
</dbReference>
<sequence length="110" mass="11392">MLCNFLRLISEGSSRTVISISVGRLSIVSHTSSLRLPLDSASASPSTACEVCLTGDKESSMYGEESSTDTGLGCSGPIGRSPGASSLVSLKLISFISPGNEHFRASIARP</sequence>